<feature type="domain" description="MSP" evidence="9">
    <location>
        <begin position="1"/>
        <end position="137"/>
    </location>
</feature>
<evidence type="ECO:0000313" key="11">
    <source>
        <dbReference type="Proteomes" id="UP000193642"/>
    </source>
</evidence>
<dbReference type="GO" id="GO:0033149">
    <property type="term" value="F:FFAT motif binding"/>
    <property type="evidence" value="ECO:0007669"/>
    <property type="project" value="TreeGrafter"/>
</dbReference>
<organism evidence="10 11">
    <name type="scientific">Rhizoclosmatium globosum</name>
    <dbReference type="NCBI Taxonomy" id="329046"/>
    <lineage>
        <taxon>Eukaryota</taxon>
        <taxon>Fungi</taxon>
        <taxon>Fungi incertae sedis</taxon>
        <taxon>Chytridiomycota</taxon>
        <taxon>Chytridiomycota incertae sedis</taxon>
        <taxon>Chytridiomycetes</taxon>
        <taxon>Chytridiales</taxon>
        <taxon>Chytriomycetaceae</taxon>
        <taxon>Rhizoclosmatium</taxon>
    </lineage>
</organism>
<keyword evidence="11" id="KW-1185">Reference proteome</keyword>
<feature type="compositionally biased region" description="Low complexity" evidence="7">
    <location>
        <begin position="170"/>
        <end position="179"/>
    </location>
</feature>
<dbReference type="AlphaFoldDB" id="A0A1Y2CIM1"/>
<evidence type="ECO:0000259" key="9">
    <source>
        <dbReference type="PROSITE" id="PS50202"/>
    </source>
</evidence>
<dbReference type="Pfam" id="PF00635">
    <property type="entry name" value="Motile_Sperm"/>
    <property type="match status" value="1"/>
</dbReference>
<dbReference type="InterPro" id="IPR013783">
    <property type="entry name" value="Ig-like_fold"/>
</dbReference>
<keyword evidence="6" id="KW-0175">Coiled coil</keyword>
<sequence>MTLSVAEDGLEFRRPFNQVVKQYIHLSNTATDGSVVAFKIKTTAPKQYCVRPNAGLIAAGGTRDVEVLLQAMKEDPPLDFKCKDKFLVQSITVPADVATLDSDAQTARLQELWARADEAKKGGVDNIIEKKLKCTFVGGNEGVSVPTGIPLPSTATPVKASPSTPEAYNTPAAAPSTAASDRELRDAKEAIKRLTVACEGYKSEIERLNQLRQRRTGGGADDKGGVGAAGLGQVQAQAQGLAMPLAIALALIAFILGAILF</sequence>
<dbReference type="GO" id="GO:0005886">
    <property type="term" value="C:plasma membrane"/>
    <property type="evidence" value="ECO:0007669"/>
    <property type="project" value="TreeGrafter"/>
</dbReference>
<proteinExistence type="inferred from homology"/>
<evidence type="ECO:0000256" key="2">
    <source>
        <dbReference type="ARBA" id="ARBA00008932"/>
    </source>
</evidence>
<feature type="transmembrane region" description="Helical" evidence="8">
    <location>
        <begin position="241"/>
        <end position="260"/>
    </location>
</feature>
<feature type="coiled-coil region" evidence="6">
    <location>
        <begin position="184"/>
        <end position="211"/>
    </location>
</feature>
<dbReference type="PROSITE" id="PS50202">
    <property type="entry name" value="MSP"/>
    <property type="match status" value="1"/>
</dbReference>
<keyword evidence="3 8" id="KW-0812">Transmembrane</keyword>
<dbReference type="GO" id="GO:0090158">
    <property type="term" value="P:endoplasmic reticulum membrane organization"/>
    <property type="evidence" value="ECO:0007669"/>
    <property type="project" value="TreeGrafter"/>
</dbReference>
<evidence type="ECO:0000256" key="7">
    <source>
        <dbReference type="SAM" id="MobiDB-lite"/>
    </source>
</evidence>
<evidence type="ECO:0000256" key="1">
    <source>
        <dbReference type="ARBA" id="ARBA00004211"/>
    </source>
</evidence>
<comment type="subcellular location">
    <subcellularLocation>
        <location evidence="1">Membrane</location>
        <topology evidence="1">Single-pass type IV membrane protein</topology>
    </subcellularLocation>
</comment>
<dbReference type="InterPro" id="IPR008962">
    <property type="entry name" value="PapD-like_sf"/>
</dbReference>
<evidence type="ECO:0000256" key="3">
    <source>
        <dbReference type="ARBA" id="ARBA00022692"/>
    </source>
</evidence>
<dbReference type="PANTHER" id="PTHR10809">
    <property type="entry name" value="VESICLE-ASSOCIATED MEMBRANE PROTEIN-ASSOCIATED PROTEIN"/>
    <property type="match status" value="1"/>
</dbReference>
<accession>A0A1Y2CIM1</accession>
<dbReference type="GO" id="GO:0005789">
    <property type="term" value="C:endoplasmic reticulum membrane"/>
    <property type="evidence" value="ECO:0007669"/>
    <property type="project" value="InterPro"/>
</dbReference>
<evidence type="ECO:0000256" key="4">
    <source>
        <dbReference type="ARBA" id="ARBA00022989"/>
    </source>
</evidence>
<evidence type="ECO:0000313" key="10">
    <source>
        <dbReference type="EMBL" id="ORY46893.1"/>
    </source>
</evidence>
<dbReference type="PIRSF" id="PIRSF019693">
    <property type="entry name" value="VAMP-associated"/>
    <property type="match status" value="1"/>
</dbReference>
<dbReference type="STRING" id="329046.A0A1Y2CIM1"/>
<dbReference type="InterPro" id="IPR016763">
    <property type="entry name" value="VAP"/>
</dbReference>
<dbReference type="OrthoDB" id="264603at2759"/>
<reference evidence="10 11" key="1">
    <citation type="submission" date="2016-07" db="EMBL/GenBank/DDBJ databases">
        <title>Pervasive Adenine N6-methylation of Active Genes in Fungi.</title>
        <authorList>
            <consortium name="DOE Joint Genome Institute"/>
            <person name="Mondo S.J."/>
            <person name="Dannebaum R.O."/>
            <person name="Kuo R.C."/>
            <person name="Labutti K."/>
            <person name="Haridas S."/>
            <person name="Kuo A."/>
            <person name="Salamov A."/>
            <person name="Ahrendt S.R."/>
            <person name="Lipzen A."/>
            <person name="Sullivan W."/>
            <person name="Andreopoulos W.B."/>
            <person name="Clum A."/>
            <person name="Lindquist E."/>
            <person name="Daum C."/>
            <person name="Ramamoorthy G.K."/>
            <person name="Gryganskyi A."/>
            <person name="Culley D."/>
            <person name="Magnuson J.K."/>
            <person name="James T.Y."/>
            <person name="O'Malley M.A."/>
            <person name="Stajich J.E."/>
            <person name="Spatafora J.W."/>
            <person name="Visel A."/>
            <person name="Grigoriev I.V."/>
        </authorList>
    </citation>
    <scope>NUCLEOTIDE SEQUENCE [LARGE SCALE GENOMIC DNA]</scope>
    <source>
        <strain evidence="10 11">JEL800</strain>
    </source>
</reference>
<dbReference type="PANTHER" id="PTHR10809:SF6">
    <property type="entry name" value="AT11025P-RELATED"/>
    <property type="match status" value="1"/>
</dbReference>
<dbReference type="GO" id="GO:0061817">
    <property type="term" value="P:endoplasmic reticulum-plasma membrane tethering"/>
    <property type="evidence" value="ECO:0007669"/>
    <property type="project" value="TreeGrafter"/>
</dbReference>
<evidence type="ECO:0000256" key="6">
    <source>
        <dbReference type="SAM" id="Coils"/>
    </source>
</evidence>
<dbReference type="InterPro" id="IPR000535">
    <property type="entry name" value="MSP_dom"/>
</dbReference>
<dbReference type="Gene3D" id="2.60.40.10">
    <property type="entry name" value="Immunoglobulins"/>
    <property type="match status" value="1"/>
</dbReference>
<gene>
    <name evidence="10" type="ORF">BCR33DRAFT_764575</name>
</gene>
<comment type="similarity">
    <text evidence="2">Belongs to the VAMP-associated protein (VAP) (TC 9.B.17) family.</text>
</comment>
<protein>
    <submittedName>
        <fullName evidence="10">VAMP-associated protein</fullName>
    </submittedName>
</protein>
<evidence type="ECO:0000256" key="5">
    <source>
        <dbReference type="ARBA" id="ARBA00023136"/>
    </source>
</evidence>
<keyword evidence="4 8" id="KW-1133">Transmembrane helix</keyword>
<evidence type="ECO:0000256" key="8">
    <source>
        <dbReference type="SAM" id="Phobius"/>
    </source>
</evidence>
<dbReference type="EMBL" id="MCGO01000015">
    <property type="protein sequence ID" value="ORY46893.1"/>
    <property type="molecule type" value="Genomic_DNA"/>
</dbReference>
<dbReference type="Proteomes" id="UP000193642">
    <property type="component" value="Unassembled WGS sequence"/>
</dbReference>
<dbReference type="SUPFAM" id="SSF49354">
    <property type="entry name" value="PapD-like"/>
    <property type="match status" value="1"/>
</dbReference>
<name>A0A1Y2CIM1_9FUNG</name>
<feature type="compositionally biased region" description="Polar residues" evidence="7">
    <location>
        <begin position="155"/>
        <end position="167"/>
    </location>
</feature>
<feature type="region of interest" description="Disordered" evidence="7">
    <location>
        <begin position="155"/>
        <end position="181"/>
    </location>
</feature>
<comment type="caution">
    <text evidence="10">The sequence shown here is derived from an EMBL/GenBank/DDBJ whole genome shotgun (WGS) entry which is preliminary data.</text>
</comment>
<keyword evidence="5 8" id="KW-0472">Membrane</keyword>